<dbReference type="Proteomes" id="UP000245626">
    <property type="component" value="Unassembled WGS sequence"/>
</dbReference>
<name>A0ACD0P7Y4_9BASI</name>
<protein>
    <submittedName>
        <fullName evidence="1">Uncharacterized protein</fullName>
    </submittedName>
</protein>
<proteinExistence type="predicted"/>
<sequence>MDHLEETSSSSSWISTLSFLLALVCLTWYTTIWSICLLGRRIAKTHYSSSPPPTSPLRNLGEESDLPGVSILRPLSGLDSNLFENLCSSFEQDYPKERFEILLSIRERRKGGESEKVFQLAQSVKERYPDVRCEIVVGDEKAGVNPKINNLVRTYSLAKFDILWVIDSQVWSPPGTLSRSVEELIGPPRKPFPELLNRRPHGTRVGLVHHVPLAVSPSNSWGSQVERVFLSTTHAKMYLAINGLSIDSCVMGKSNMYRKSDLEKVPDDFFHVGLNGSKGEAGAIGSRAFASLPSHPSSRRDPSGLEEDDDDDERRDEGGEQPLLEDGFGTSRSGSGSFPPNTTTTTIQTSSRALARFGIYLAEDNMLALSLWRPPLNLCHSLARFDVAHTSVGDIKTLWDYSKRRMRWIRVRKHMVPLATYLEPLTESIPSALVGLFALRKLFLQPLLPSSFHLPMSLIALTIHWTCWYRTDVSVLESLSGGQALPDRERSNLLLAWCLREILALPIWIWAVSGSTVDWREKRYRILQDGRAASASAL</sequence>
<keyword evidence="2" id="KW-1185">Reference proteome</keyword>
<reference evidence="1 2" key="1">
    <citation type="journal article" date="2018" name="Mol. Biol. Evol.">
        <title>Broad Genomic Sampling Reveals a Smut Pathogenic Ancestry of the Fungal Clade Ustilaginomycotina.</title>
        <authorList>
            <person name="Kijpornyongpan T."/>
            <person name="Mondo S.J."/>
            <person name="Barry K."/>
            <person name="Sandor L."/>
            <person name="Lee J."/>
            <person name="Lipzen A."/>
            <person name="Pangilinan J."/>
            <person name="LaButti K."/>
            <person name="Hainaut M."/>
            <person name="Henrissat B."/>
            <person name="Grigoriev I.V."/>
            <person name="Spatafora J.W."/>
            <person name="Aime M.C."/>
        </authorList>
    </citation>
    <scope>NUCLEOTIDE SEQUENCE [LARGE SCALE GENOMIC DNA]</scope>
    <source>
        <strain evidence="1 2">SA 807</strain>
    </source>
</reference>
<organism evidence="1 2">
    <name type="scientific">Violaceomyces palustris</name>
    <dbReference type="NCBI Taxonomy" id="1673888"/>
    <lineage>
        <taxon>Eukaryota</taxon>
        <taxon>Fungi</taxon>
        <taxon>Dikarya</taxon>
        <taxon>Basidiomycota</taxon>
        <taxon>Ustilaginomycotina</taxon>
        <taxon>Ustilaginomycetes</taxon>
        <taxon>Violaceomycetales</taxon>
        <taxon>Violaceomycetaceae</taxon>
        <taxon>Violaceomyces</taxon>
    </lineage>
</organism>
<gene>
    <name evidence="1" type="ORF">IE53DRAFT_383302</name>
</gene>
<dbReference type="EMBL" id="KZ819695">
    <property type="protein sequence ID" value="PWN54112.1"/>
    <property type="molecule type" value="Genomic_DNA"/>
</dbReference>
<evidence type="ECO:0000313" key="2">
    <source>
        <dbReference type="Proteomes" id="UP000245626"/>
    </source>
</evidence>
<evidence type="ECO:0000313" key="1">
    <source>
        <dbReference type="EMBL" id="PWN54112.1"/>
    </source>
</evidence>
<accession>A0ACD0P7Y4</accession>